<accession>A0A9P5ZQK6</accession>
<dbReference type="Proteomes" id="UP000807025">
    <property type="component" value="Unassembled WGS sequence"/>
</dbReference>
<comment type="caution">
    <text evidence="1">The sequence shown here is derived from an EMBL/GenBank/DDBJ whole genome shotgun (WGS) entry which is preliminary data.</text>
</comment>
<name>A0A9P5ZQK6_PLEER</name>
<keyword evidence="2" id="KW-1185">Reference proteome</keyword>
<organism evidence="1 2">
    <name type="scientific">Pleurotus eryngii</name>
    <name type="common">Boletus of the steppes</name>
    <dbReference type="NCBI Taxonomy" id="5323"/>
    <lineage>
        <taxon>Eukaryota</taxon>
        <taxon>Fungi</taxon>
        <taxon>Dikarya</taxon>
        <taxon>Basidiomycota</taxon>
        <taxon>Agaricomycotina</taxon>
        <taxon>Agaricomycetes</taxon>
        <taxon>Agaricomycetidae</taxon>
        <taxon>Agaricales</taxon>
        <taxon>Pleurotineae</taxon>
        <taxon>Pleurotaceae</taxon>
        <taxon>Pleurotus</taxon>
    </lineage>
</organism>
<evidence type="ECO:0000313" key="2">
    <source>
        <dbReference type="Proteomes" id="UP000807025"/>
    </source>
</evidence>
<sequence>MGGVACAHWVYPFIRIRRRRSDHSDLISFRRSATFVLNAVFLASTRACEPTTAILNGRRRSFLRMHSATFSSCQRTPDPISLPHFFPLPLEGGTPQLPTSADSASTVHD</sequence>
<proteinExistence type="predicted"/>
<reference evidence="1" key="1">
    <citation type="submission" date="2020-11" db="EMBL/GenBank/DDBJ databases">
        <authorList>
            <consortium name="DOE Joint Genome Institute"/>
            <person name="Ahrendt S."/>
            <person name="Riley R."/>
            <person name="Andreopoulos W."/>
            <person name="Labutti K."/>
            <person name="Pangilinan J."/>
            <person name="Ruiz-Duenas F.J."/>
            <person name="Barrasa J.M."/>
            <person name="Sanchez-Garcia M."/>
            <person name="Camarero S."/>
            <person name="Miyauchi S."/>
            <person name="Serrano A."/>
            <person name="Linde D."/>
            <person name="Babiker R."/>
            <person name="Drula E."/>
            <person name="Ayuso-Fernandez I."/>
            <person name="Pacheco R."/>
            <person name="Padilla G."/>
            <person name="Ferreira P."/>
            <person name="Barriuso J."/>
            <person name="Kellner H."/>
            <person name="Castanera R."/>
            <person name="Alfaro M."/>
            <person name="Ramirez L."/>
            <person name="Pisabarro A.G."/>
            <person name="Kuo A."/>
            <person name="Tritt A."/>
            <person name="Lipzen A."/>
            <person name="He G."/>
            <person name="Yan M."/>
            <person name="Ng V."/>
            <person name="Cullen D."/>
            <person name="Martin F."/>
            <person name="Rosso M.-N."/>
            <person name="Henrissat B."/>
            <person name="Hibbett D."/>
            <person name="Martinez A.T."/>
            <person name="Grigoriev I.V."/>
        </authorList>
    </citation>
    <scope>NUCLEOTIDE SEQUENCE</scope>
    <source>
        <strain evidence="1">ATCC 90797</strain>
    </source>
</reference>
<protein>
    <submittedName>
        <fullName evidence="1">Uncharacterized protein</fullName>
    </submittedName>
</protein>
<dbReference type="EMBL" id="MU154606">
    <property type="protein sequence ID" value="KAF9492139.1"/>
    <property type="molecule type" value="Genomic_DNA"/>
</dbReference>
<dbReference type="AlphaFoldDB" id="A0A9P5ZQK6"/>
<evidence type="ECO:0000313" key="1">
    <source>
        <dbReference type="EMBL" id="KAF9492139.1"/>
    </source>
</evidence>
<gene>
    <name evidence="1" type="ORF">BDN71DRAFT_1451940</name>
</gene>